<dbReference type="AlphaFoldDB" id="A0A1C7PBY1"/>
<dbReference type="SUPFAM" id="SSF81901">
    <property type="entry name" value="HCP-like"/>
    <property type="match status" value="2"/>
</dbReference>
<keyword evidence="1" id="KW-1133">Transmembrane helix</keyword>
<evidence type="ECO:0000256" key="1">
    <source>
        <dbReference type="SAM" id="Phobius"/>
    </source>
</evidence>
<feature type="chain" id="PRO_5014266504" evidence="2">
    <location>
        <begin position="20"/>
        <end position="487"/>
    </location>
</feature>
<dbReference type="PANTHER" id="PTHR11102">
    <property type="entry name" value="SEL-1-LIKE PROTEIN"/>
    <property type="match status" value="1"/>
</dbReference>
<dbReference type="InterPro" id="IPR006597">
    <property type="entry name" value="Sel1-like"/>
</dbReference>
<evidence type="ECO:0000313" key="3">
    <source>
        <dbReference type="EMBL" id="SEH94591.1"/>
    </source>
</evidence>
<dbReference type="STRING" id="1679444.PYTT_1966"/>
<sequence>MKTLLTALFLLQGANLLQAETTTPNTPPPSAPAATEALPPEEIQKMEALEQAANKGDAKAAMDLGIRYAAQEKGIEAGQWGEKYQQILREKAEKNDTAAMIDLGSLYLLGNMTLSILPNATESRKWWLKAAEAGHAASQYQIARMMEKGYGGPKETEQAKQWYAKARQSLGALVQNAEKAASEDLYWLAIMERDGLGAEAAPAQALAHMRQAADKGHVHAAYRVARMYEQGTGCEASPEQALAWYRKGAELGSIDAMMMLAANYKAGRGVPQDLTLSVKYLQQAAARNHPAAIYLLGKAYLSGEGIEKDPAKALACTEQLASFGYGPALLDAADMYMRGIGTARDEKKAVDMLTLAANTYGDAPGAAAAHALALYYDDQGNKELADTWYYIASERGVPAAMARRGLLHLLPGSSQPWNPLRAYKWWSIGAERGDKTSAFYKNLMLWAGIPLVIIICIIPLFIVARLNKQSLALDAEAAKKAAEQPKP</sequence>
<dbReference type="KEGG" id="agl:PYTT_1966"/>
<evidence type="ECO:0000313" key="4">
    <source>
        <dbReference type="Proteomes" id="UP000176204"/>
    </source>
</evidence>
<dbReference type="InterPro" id="IPR011990">
    <property type="entry name" value="TPR-like_helical_dom_sf"/>
</dbReference>
<dbReference type="RefSeq" id="WP_067775849.1">
    <property type="nucleotide sequence ID" value="NZ_LIGX01000023.1"/>
</dbReference>
<dbReference type="PANTHER" id="PTHR11102:SF160">
    <property type="entry name" value="ERAD-ASSOCIATED E3 UBIQUITIN-PROTEIN LIGASE COMPONENT HRD3"/>
    <property type="match status" value="1"/>
</dbReference>
<feature type="transmembrane region" description="Helical" evidence="1">
    <location>
        <begin position="443"/>
        <end position="464"/>
    </location>
</feature>
<accession>A0A1C7PBY1</accession>
<keyword evidence="1" id="KW-0812">Transmembrane</keyword>
<evidence type="ECO:0000256" key="2">
    <source>
        <dbReference type="SAM" id="SignalP"/>
    </source>
</evidence>
<dbReference type="EMBL" id="LT629973">
    <property type="protein sequence ID" value="SEH94591.1"/>
    <property type="molecule type" value="Genomic_DNA"/>
</dbReference>
<gene>
    <name evidence="3" type="ORF">PYTT_1966</name>
</gene>
<protein>
    <submittedName>
        <fullName evidence="3">Sel1 repeat</fullName>
    </submittedName>
</protein>
<proteinExistence type="predicted"/>
<feature type="signal peptide" evidence="2">
    <location>
        <begin position="1"/>
        <end position="19"/>
    </location>
</feature>
<keyword evidence="2" id="KW-0732">Signal</keyword>
<dbReference type="Gene3D" id="1.25.40.10">
    <property type="entry name" value="Tetratricopeptide repeat domain"/>
    <property type="match status" value="3"/>
</dbReference>
<dbReference type="Pfam" id="PF08238">
    <property type="entry name" value="Sel1"/>
    <property type="match status" value="8"/>
</dbReference>
<reference evidence="4" key="1">
    <citation type="submission" date="2016-09" db="EMBL/GenBank/DDBJ databases">
        <authorList>
            <person name="Koehorst J."/>
        </authorList>
    </citation>
    <scope>NUCLEOTIDE SEQUENCE [LARGE SCALE GENOMIC DNA]</scope>
</reference>
<keyword evidence="4" id="KW-1185">Reference proteome</keyword>
<organism evidence="3 4">
    <name type="scientific">Akkermansia glycaniphila</name>
    <dbReference type="NCBI Taxonomy" id="1679444"/>
    <lineage>
        <taxon>Bacteria</taxon>
        <taxon>Pseudomonadati</taxon>
        <taxon>Verrucomicrobiota</taxon>
        <taxon>Verrucomicrobiia</taxon>
        <taxon>Verrucomicrobiales</taxon>
        <taxon>Akkermansiaceae</taxon>
        <taxon>Akkermansia</taxon>
    </lineage>
</organism>
<dbReference type="Proteomes" id="UP000176204">
    <property type="component" value="Chromosome I"/>
</dbReference>
<dbReference type="SMART" id="SM00671">
    <property type="entry name" value="SEL1"/>
    <property type="match status" value="9"/>
</dbReference>
<dbReference type="InterPro" id="IPR050767">
    <property type="entry name" value="Sel1_AlgK"/>
</dbReference>
<keyword evidence="1" id="KW-0472">Membrane</keyword>
<name>A0A1C7PBY1_9BACT</name>